<protein>
    <submittedName>
        <fullName evidence="2">Uncharacterized protein</fullName>
    </submittedName>
</protein>
<feature type="region of interest" description="Disordered" evidence="1">
    <location>
        <begin position="1"/>
        <end position="98"/>
    </location>
</feature>
<feature type="compositionally biased region" description="Low complexity" evidence="1">
    <location>
        <begin position="625"/>
        <end position="637"/>
    </location>
</feature>
<gene>
    <name evidence="2" type="ORF">LSCM1_08206</name>
</gene>
<feature type="compositionally biased region" description="Low complexity" evidence="1">
    <location>
        <begin position="1"/>
        <end position="15"/>
    </location>
</feature>
<feature type="compositionally biased region" description="Low complexity" evidence="1">
    <location>
        <begin position="510"/>
        <end position="520"/>
    </location>
</feature>
<feature type="region of interest" description="Disordered" evidence="1">
    <location>
        <begin position="548"/>
        <end position="574"/>
    </location>
</feature>
<reference evidence="2 3" key="1">
    <citation type="submission" date="2021-03" db="EMBL/GenBank/DDBJ databases">
        <title>Leishmania (Mundinia) martiniquensis Genome sequencing and assembly.</title>
        <authorList>
            <person name="Almutairi H."/>
            <person name="Gatherer D."/>
        </authorList>
    </citation>
    <scope>NUCLEOTIDE SEQUENCE [LARGE SCALE GENOMIC DNA]</scope>
    <source>
        <strain evidence="2">LSCM1</strain>
    </source>
</reference>
<sequence length="673" mass="69801">MPSSSLSSSSSAALSGFHSDHAKDCSALDRVRQSLAERRRSRVGVASDAAAAAAPVPVPPLSDKSRKVSSHRSSLSVDNGEAGDRRLRGQQPSAASDAVLSHVTEGALLSVSSASSSVTRATRSTSPARRKPSATTSWEVPPPRGVSYYGGFLPHTLDAHDLAAAVFPKAISTDSLPLPTSTSHPGGEASTSVAKRHGNAHSPQRSLTAGHRERSVAAARSDAAFDETLAEAMLSTAEHMLESQKWRDSAAHRQLLWHCSLPAIPAIGGVVAVGRGGVAVPALTAAPDSSPTRGLPEAPITSRAMAAFGHTAADVCAADADDKNGEGVLSVGLHRATAIESSQQRSHGARVHAGGSALTAATPREKARSVAAHGPDTRSRQSSTSSAPSILWDVAGRPVMDGCTREPSNVAHRRGGGALVAVSGSAAVPVAAGKETAPQLSYHQLTEAFYGCYKGGEMAQDAYSYFIAQQRQQQQHGPCGVGGSTGSLALCQRSSSAGARLRKGGHHQRSGSSASRRTASVTMPTHAAARARGGYTVQRIVEAGRLGSDPAATGAASAAPHAAPTRLRAQSISTEAPLPVWRRASDTTVAEEQRQRHGQPTRWRSVTSPDSARSNSNGSDRRGHAASTPTALAAAGSATADRIEALLSRSVSVYQEARQHRQQSRLRLDRLDA</sequence>
<feature type="compositionally biased region" description="Basic residues" evidence="1">
    <location>
        <begin position="500"/>
        <end position="509"/>
    </location>
</feature>
<dbReference type="OrthoDB" id="267772at2759"/>
<dbReference type="KEGG" id="lmat:92518054"/>
<feature type="region of interest" description="Disordered" evidence="1">
    <location>
        <begin position="177"/>
        <end position="220"/>
    </location>
</feature>
<feature type="compositionally biased region" description="Low complexity" evidence="1">
    <location>
        <begin position="550"/>
        <end position="564"/>
    </location>
</feature>
<evidence type="ECO:0000313" key="3">
    <source>
        <dbReference type="Proteomes" id="UP000673552"/>
    </source>
</evidence>
<feature type="region of interest" description="Disordered" evidence="1">
    <location>
        <begin position="586"/>
        <end position="637"/>
    </location>
</feature>
<dbReference type="GeneID" id="92518054"/>
<name>A0A836L4F0_9TRYP</name>
<organism evidence="2 3">
    <name type="scientific">Leishmania martiniquensis</name>
    <dbReference type="NCBI Taxonomy" id="1580590"/>
    <lineage>
        <taxon>Eukaryota</taxon>
        <taxon>Discoba</taxon>
        <taxon>Euglenozoa</taxon>
        <taxon>Kinetoplastea</taxon>
        <taxon>Metakinetoplastina</taxon>
        <taxon>Trypanosomatida</taxon>
        <taxon>Trypanosomatidae</taxon>
        <taxon>Leishmaniinae</taxon>
        <taxon>Leishmania</taxon>
    </lineage>
</organism>
<feature type="region of interest" description="Disordered" evidence="1">
    <location>
        <begin position="111"/>
        <end position="141"/>
    </location>
</feature>
<evidence type="ECO:0000256" key="1">
    <source>
        <dbReference type="SAM" id="MobiDB-lite"/>
    </source>
</evidence>
<keyword evidence="3" id="KW-1185">Reference proteome</keyword>
<feature type="region of interest" description="Disordered" evidence="1">
    <location>
        <begin position="495"/>
        <end position="533"/>
    </location>
</feature>
<feature type="region of interest" description="Disordered" evidence="1">
    <location>
        <begin position="339"/>
        <end position="389"/>
    </location>
</feature>
<comment type="caution">
    <text evidence="2">The sequence shown here is derived from an EMBL/GenBank/DDBJ whole genome shotgun (WGS) entry which is preliminary data.</text>
</comment>
<dbReference type="Proteomes" id="UP000673552">
    <property type="component" value="Chromosome 1"/>
</dbReference>
<dbReference type="EMBL" id="JAFEUZ010000001">
    <property type="protein sequence ID" value="KAG5488138.1"/>
    <property type="molecule type" value="Genomic_DNA"/>
</dbReference>
<feature type="compositionally biased region" description="Polar residues" evidence="1">
    <location>
        <begin position="602"/>
        <end position="618"/>
    </location>
</feature>
<accession>A0A836L4F0</accession>
<dbReference type="RefSeq" id="XP_067181717.1">
    <property type="nucleotide sequence ID" value="XM_067325542.1"/>
</dbReference>
<feature type="compositionally biased region" description="Low complexity" evidence="1">
    <location>
        <begin position="43"/>
        <end position="55"/>
    </location>
</feature>
<evidence type="ECO:0000313" key="2">
    <source>
        <dbReference type="EMBL" id="KAG5488138.1"/>
    </source>
</evidence>
<proteinExistence type="predicted"/>
<feature type="compositionally biased region" description="Low complexity" evidence="1">
    <location>
        <begin position="111"/>
        <end position="126"/>
    </location>
</feature>
<dbReference type="AlphaFoldDB" id="A0A836L4F0"/>
<feature type="compositionally biased region" description="Basic and acidic residues" evidence="1">
    <location>
        <begin position="18"/>
        <end position="38"/>
    </location>
</feature>